<evidence type="ECO:0000256" key="5">
    <source>
        <dbReference type="ARBA" id="ARBA00023239"/>
    </source>
</evidence>
<dbReference type="GO" id="GO:0070403">
    <property type="term" value="F:NAD+ binding"/>
    <property type="evidence" value="ECO:0007669"/>
    <property type="project" value="InterPro"/>
</dbReference>
<dbReference type="Gene3D" id="1.10.1040.50">
    <property type="match status" value="2"/>
</dbReference>
<comment type="catalytic activity">
    <reaction evidence="8">
        <text>a 4-saturated-(3S)-3-hydroxyacyl-CoA = a (3E)-enoyl-CoA + H2O</text>
        <dbReference type="Rhea" id="RHEA:20724"/>
        <dbReference type="ChEBI" id="CHEBI:15377"/>
        <dbReference type="ChEBI" id="CHEBI:58521"/>
        <dbReference type="ChEBI" id="CHEBI:137480"/>
        <dbReference type="EC" id="4.2.1.17"/>
    </reaction>
</comment>
<dbReference type="InterPro" id="IPR006176">
    <property type="entry name" value="3-OHacyl-CoA_DH_NAD-bd"/>
</dbReference>
<organism evidence="13 14">
    <name type="scientific">Quercus rubra</name>
    <name type="common">Northern red oak</name>
    <name type="synonym">Quercus borealis</name>
    <dbReference type="NCBI Taxonomy" id="3512"/>
    <lineage>
        <taxon>Eukaryota</taxon>
        <taxon>Viridiplantae</taxon>
        <taxon>Streptophyta</taxon>
        <taxon>Embryophyta</taxon>
        <taxon>Tracheophyta</taxon>
        <taxon>Spermatophyta</taxon>
        <taxon>Magnoliopsida</taxon>
        <taxon>eudicotyledons</taxon>
        <taxon>Gunneridae</taxon>
        <taxon>Pentapetalae</taxon>
        <taxon>rosids</taxon>
        <taxon>fabids</taxon>
        <taxon>Fagales</taxon>
        <taxon>Fagaceae</taxon>
        <taxon>Quercus</taxon>
    </lineage>
</organism>
<dbReference type="SUPFAM" id="SSF51735">
    <property type="entry name" value="NAD(P)-binding Rossmann-fold domains"/>
    <property type="match status" value="1"/>
</dbReference>
<feature type="repeat" description="PPR" evidence="9">
    <location>
        <begin position="344"/>
        <end position="378"/>
    </location>
</feature>
<accession>A0AAN7I952</accession>
<comment type="catalytic activity">
    <reaction evidence="7">
        <text>a (3S)-3-hydroxyacyl-CoA = a (2E)-enoyl-CoA + H2O</text>
        <dbReference type="Rhea" id="RHEA:16105"/>
        <dbReference type="ChEBI" id="CHEBI:15377"/>
        <dbReference type="ChEBI" id="CHEBI:57318"/>
        <dbReference type="ChEBI" id="CHEBI:58856"/>
        <dbReference type="EC" id="4.2.1.17"/>
    </reaction>
</comment>
<evidence type="ECO:0000259" key="11">
    <source>
        <dbReference type="Pfam" id="PF00725"/>
    </source>
</evidence>
<dbReference type="GO" id="GO:0005777">
    <property type="term" value="C:peroxisome"/>
    <property type="evidence" value="ECO:0007669"/>
    <property type="project" value="TreeGrafter"/>
</dbReference>
<dbReference type="AlphaFoldDB" id="A0AAN7I952"/>
<dbReference type="SUPFAM" id="SSF81901">
    <property type="entry name" value="HCP-like"/>
    <property type="match status" value="1"/>
</dbReference>
<dbReference type="PANTHER" id="PTHR23309:SF53">
    <property type="entry name" value="PEROXISOMAL FATTY ACID BETA-OXIDATION MULTIFUNCTIONAL PROTEIN AIM1"/>
    <property type="match status" value="1"/>
</dbReference>
<dbReference type="Gene3D" id="1.25.40.10">
    <property type="entry name" value="Tetratricopeptide repeat domain"/>
    <property type="match status" value="4"/>
</dbReference>
<feature type="domain" description="3-hydroxyacyl-CoA dehydrogenase NAD binding" evidence="12">
    <location>
        <begin position="521"/>
        <end position="699"/>
    </location>
</feature>
<comment type="pathway">
    <text evidence="1">Lipid metabolism; fatty acid beta-oxidation.</text>
</comment>
<dbReference type="PROSITE" id="PS51375">
    <property type="entry name" value="PPR"/>
    <property type="match status" value="6"/>
</dbReference>
<dbReference type="InterPro" id="IPR006108">
    <property type="entry name" value="3HC_DH_C"/>
</dbReference>
<evidence type="ECO:0000256" key="3">
    <source>
        <dbReference type="ARBA" id="ARBA00023002"/>
    </source>
</evidence>
<feature type="repeat" description="PPR" evidence="9">
    <location>
        <begin position="274"/>
        <end position="308"/>
    </location>
</feature>
<evidence type="ECO:0000313" key="13">
    <source>
        <dbReference type="EMBL" id="KAK4559904.1"/>
    </source>
</evidence>
<keyword evidence="10" id="KW-0472">Membrane</keyword>
<dbReference type="PANTHER" id="PTHR23309">
    <property type="entry name" value="3-HYDROXYACYL-COA DEHYROGENASE"/>
    <property type="match status" value="1"/>
</dbReference>
<evidence type="ECO:0000256" key="4">
    <source>
        <dbReference type="ARBA" id="ARBA00023235"/>
    </source>
</evidence>
<proteinExistence type="predicted"/>
<keyword evidence="14" id="KW-1185">Reference proteome</keyword>
<feature type="repeat" description="PPR" evidence="9">
    <location>
        <begin position="239"/>
        <end position="273"/>
    </location>
</feature>
<dbReference type="InterPro" id="IPR011990">
    <property type="entry name" value="TPR-like_helical_dom_sf"/>
</dbReference>
<evidence type="ECO:0000256" key="1">
    <source>
        <dbReference type="ARBA" id="ARBA00005005"/>
    </source>
</evidence>
<dbReference type="Pfam" id="PF13041">
    <property type="entry name" value="PPR_2"/>
    <property type="match status" value="2"/>
</dbReference>
<keyword evidence="5" id="KW-0456">Lyase</keyword>
<dbReference type="InterPro" id="IPR002885">
    <property type="entry name" value="PPR_rpt"/>
</dbReference>
<feature type="domain" description="3-hydroxyacyl-CoA dehydrogenase C-terminal" evidence="11">
    <location>
        <begin position="702"/>
        <end position="749"/>
    </location>
</feature>
<dbReference type="EMBL" id="JAXUIC010000012">
    <property type="protein sequence ID" value="KAK4559904.1"/>
    <property type="molecule type" value="Genomic_DNA"/>
</dbReference>
<keyword evidence="6" id="KW-0511">Multifunctional enzyme</keyword>
<dbReference type="FunFam" id="3.40.50.720:FF:000009">
    <property type="entry name" value="Fatty oxidation complex, alpha subunit"/>
    <property type="match status" value="1"/>
</dbReference>
<dbReference type="NCBIfam" id="TIGR00756">
    <property type="entry name" value="PPR"/>
    <property type="match status" value="5"/>
</dbReference>
<dbReference type="InterPro" id="IPR036291">
    <property type="entry name" value="NAD(P)-bd_dom_sf"/>
</dbReference>
<keyword evidence="3" id="KW-0560">Oxidoreductase</keyword>
<feature type="transmembrane region" description="Helical" evidence="10">
    <location>
        <begin position="767"/>
        <end position="787"/>
    </location>
</feature>
<evidence type="ECO:0000256" key="8">
    <source>
        <dbReference type="ARBA" id="ARBA00023717"/>
    </source>
</evidence>
<dbReference type="Gene3D" id="3.40.50.720">
    <property type="entry name" value="NAD(P)-binding Rossmann-like Domain"/>
    <property type="match status" value="1"/>
</dbReference>
<sequence length="904" mass="101955">MFITKHLLFHSQFKCIPRVPFSSRLFCSENPSINHDVETVFRIINSSPSSKNLKESLKSSGVFLSNDLIDKVLKRVRFSHGNPLHALEFFNYSGNRRGFYHTAFSLDTMLYILGRCRMFDKIWEVLIETRRKDSSLISPRTVMVVLARVAKVCSVRQTVESFRRFKKLVPGFDTGCFNALLRTLCQEKSMGDARNVYHSLKHEFRPNLQTFNTLLSGWKSTEEAEGFFEEMREMGVKPDVVSYNCLVDVYCKGRELDKAYKVVEKMRNEDIMPDVITYTSLIGGLGLVGQPDKARDFLKEMKEYGCYPDVASYNAAIRNYCIAKRLGEAYSLMDEMVNKGLNPNATTYNLFFRVFFWWNDLPSSWNLYRRMMETGCLPNTQSCMFLIRLFKKQEKVEMALQFWDDMVEKGFGSYTLVSDVLFDLLCDMGKLVEAEKCFLQMVEKGHKPSQVSFRRIKVLMELTNNHEALQNLLEKMAIFGMHIPKCVDSPTKTLDLDSLPVNHTFVTNLSPRRLKPRHVKKVAVIGGGLMGSGIATALILSNISVVLKEVNSEYLLKGLKSIEANVQGLVTKGKLTQDKVQKTLSMLKGVLDYSEFKDVDMVIEAVIESVPLKQKIFSGIEKACPAHCILATNTSTIDLNIVGEKTSSQDRIVGAHFFSPAHVMPLLEIVRTEKTSAQVILDLMTVGKIIKKVPVVVGNCAGFAVNQSFFPYSQGAHLLVNLGVDVFRINRAISSFGLPMGLFQYSSFLNIILCVILFHIYNVHVVIMLAVFFFFFRAGAGVGLGWFSGGNTMSKCSTFNLVMGALIEAEASSDCFLASRHSWIWSSHGSWESKNNGKGYYIFERGSKPKPDPSVLPIIEESRQLTNIMPGGKPISVTDQEIVEMILFPVVNEACCVLDEEVVV</sequence>
<protein>
    <recommendedName>
        <fullName evidence="15">3-hydroxyacyl-CoA dehydrogenase</fullName>
    </recommendedName>
</protein>
<comment type="caution">
    <text evidence="13">The sequence shown here is derived from an EMBL/GenBank/DDBJ whole genome shotgun (WGS) entry which is preliminary data.</text>
</comment>
<dbReference type="Pfam" id="PF00725">
    <property type="entry name" value="3HCDH"/>
    <property type="match status" value="1"/>
</dbReference>
<dbReference type="GO" id="GO:0004300">
    <property type="term" value="F:enoyl-CoA hydratase activity"/>
    <property type="evidence" value="ECO:0007669"/>
    <property type="project" value="UniProtKB-EC"/>
</dbReference>
<dbReference type="Pfam" id="PF02737">
    <property type="entry name" value="3HCDH_N"/>
    <property type="match status" value="1"/>
</dbReference>
<dbReference type="Pfam" id="PF01535">
    <property type="entry name" value="PPR"/>
    <property type="match status" value="3"/>
</dbReference>
<feature type="repeat" description="PPR" evidence="9">
    <location>
        <begin position="309"/>
        <end position="343"/>
    </location>
</feature>
<evidence type="ECO:0000256" key="9">
    <source>
        <dbReference type="PROSITE-ProRule" id="PRU00708"/>
    </source>
</evidence>
<dbReference type="Proteomes" id="UP001324115">
    <property type="component" value="Unassembled WGS sequence"/>
</dbReference>
<evidence type="ECO:0008006" key="15">
    <source>
        <dbReference type="Google" id="ProtNLM"/>
    </source>
</evidence>
<feature type="transmembrane region" description="Helical" evidence="10">
    <location>
        <begin position="742"/>
        <end position="761"/>
    </location>
</feature>
<evidence type="ECO:0000256" key="6">
    <source>
        <dbReference type="ARBA" id="ARBA00023268"/>
    </source>
</evidence>
<name>A0AAN7I952_QUERU</name>
<reference evidence="13 14" key="1">
    <citation type="journal article" date="2023" name="G3 (Bethesda)">
        <title>A haplotype-resolved chromosome-scale genome for Quercus rubra L. provides insights into the genetics of adaptive traits for red oak species.</title>
        <authorList>
            <person name="Kapoor B."/>
            <person name="Jenkins J."/>
            <person name="Schmutz J."/>
            <person name="Zhebentyayeva T."/>
            <person name="Kuelheim C."/>
            <person name="Coggeshall M."/>
            <person name="Heim C."/>
            <person name="Lasky J.R."/>
            <person name="Leites L."/>
            <person name="Islam-Faridi N."/>
            <person name="Romero-Severson J."/>
            <person name="DeLeo V.L."/>
            <person name="Lucas S.M."/>
            <person name="Lazic D."/>
            <person name="Gailing O."/>
            <person name="Carlson J."/>
            <person name="Staton M."/>
        </authorList>
    </citation>
    <scope>NUCLEOTIDE SEQUENCE [LARGE SCALE GENOMIC DNA]</scope>
    <source>
        <strain evidence="13">Pseudo-F2</strain>
    </source>
</reference>
<feature type="repeat" description="PPR" evidence="9">
    <location>
        <begin position="414"/>
        <end position="448"/>
    </location>
</feature>
<evidence type="ECO:0000259" key="12">
    <source>
        <dbReference type="Pfam" id="PF02737"/>
    </source>
</evidence>
<gene>
    <name evidence="13" type="ORF">RGQ29_008905</name>
</gene>
<keyword evidence="2" id="KW-0677">Repeat</keyword>
<keyword evidence="4" id="KW-0413">Isomerase</keyword>
<evidence type="ECO:0000256" key="10">
    <source>
        <dbReference type="SAM" id="Phobius"/>
    </source>
</evidence>
<dbReference type="GO" id="GO:0003857">
    <property type="term" value="F:(3S)-3-hydroxyacyl-CoA dehydrogenase (NAD+) activity"/>
    <property type="evidence" value="ECO:0007669"/>
    <property type="project" value="TreeGrafter"/>
</dbReference>
<evidence type="ECO:0000256" key="7">
    <source>
        <dbReference type="ARBA" id="ARBA00023709"/>
    </source>
</evidence>
<feature type="repeat" description="PPR" evidence="9">
    <location>
        <begin position="379"/>
        <end position="413"/>
    </location>
</feature>
<keyword evidence="10" id="KW-0812">Transmembrane</keyword>
<evidence type="ECO:0000256" key="2">
    <source>
        <dbReference type="ARBA" id="ARBA00022737"/>
    </source>
</evidence>
<keyword evidence="10" id="KW-1133">Transmembrane helix</keyword>
<dbReference type="GO" id="GO:0016853">
    <property type="term" value="F:isomerase activity"/>
    <property type="evidence" value="ECO:0007669"/>
    <property type="project" value="UniProtKB-KW"/>
</dbReference>
<evidence type="ECO:0000313" key="14">
    <source>
        <dbReference type="Proteomes" id="UP001324115"/>
    </source>
</evidence>
<dbReference type="GO" id="GO:0006635">
    <property type="term" value="P:fatty acid beta-oxidation"/>
    <property type="evidence" value="ECO:0007669"/>
    <property type="project" value="TreeGrafter"/>
</dbReference>